<evidence type="ECO:0000256" key="2">
    <source>
        <dbReference type="ARBA" id="ARBA00022741"/>
    </source>
</evidence>
<dbReference type="Pfam" id="PF00005">
    <property type="entry name" value="ABC_tran"/>
    <property type="match status" value="1"/>
</dbReference>
<dbReference type="InterPro" id="IPR013611">
    <property type="entry name" value="Transp-assoc_OB_typ2"/>
</dbReference>
<dbReference type="GO" id="GO:0005524">
    <property type="term" value="F:ATP binding"/>
    <property type="evidence" value="ECO:0007669"/>
    <property type="project" value="UniProtKB-KW"/>
</dbReference>
<dbReference type="PANTHER" id="PTHR42781:SF4">
    <property type="entry name" value="SPERMIDINE_PUTRESCINE IMPORT ATP-BINDING PROTEIN POTA"/>
    <property type="match status" value="1"/>
</dbReference>
<dbReference type="EMBL" id="CP089291">
    <property type="protein sequence ID" value="UOF90608.1"/>
    <property type="molecule type" value="Genomic_DNA"/>
</dbReference>
<dbReference type="PROSITE" id="PS00211">
    <property type="entry name" value="ABC_TRANSPORTER_1"/>
    <property type="match status" value="1"/>
</dbReference>
<evidence type="ECO:0000313" key="5">
    <source>
        <dbReference type="EMBL" id="UOF90608.1"/>
    </source>
</evidence>
<evidence type="ECO:0000256" key="1">
    <source>
        <dbReference type="ARBA" id="ARBA00022448"/>
    </source>
</evidence>
<proteinExistence type="predicted"/>
<dbReference type="SUPFAM" id="SSF52540">
    <property type="entry name" value="P-loop containing nucleoside triphosphate hydrolases"/>
    <property type="match status" value="1"/>
</dbReference>
<dbReference type="Pfam" id="PF08402">
    <property type="entry name" value="TOBE_2"/>
    <property type="match status" value="1"/>
</dbReference>
<evidence type="ECO:0000313" key="6">
    <source>
        <dbReference type="Proteomes" id="UP000830167"/>
    </source>
</evidence>
<dbReference type="PANTHER" id="PTHR42781">
    <property type="entry name" value="SPERMIDINE/PUTRESCINE IMPORT ATP-BINDING PROTEIN POTA"/>
    <property type="match status" value="1"/>
</dbReference>
<gene>
    <name evidence="5" type="ORF">LSG31_22600</name>
</gene>
<sequence length="363" mass="40570">MDLAIMKKQDASTNVLIHEVTKTFGDATVVNNITLGIEKGEFMTLLGPSGCGKTTLLSMILGILDVTTGSISFNSQRIDYIPMHKRDVGMVFQNYALFPHMTVMKNVEFGLEMRKIPKGERKRRALEALEMVQLEHLANRYPKELSGGQQQRVALARALVVQPKVLLLDEPLSNLDAKLRKDMRLQLKKLHQELGITTIYVTHDQEEALSLSTKVAVMAAGKLQQVGTPREIFLKPKNQFVADFIGYGNFFKGRLTGEQAGNFIFQSEKGFTLEVRKDTQHKLGDSVILTIKPENIRIINQKTGRNELSGNIVISDYVGNITGYEILSEYGDPLKLNALGADSFPVGSELMLYFDPEHLVMID</sequence>
<dbReference type="InterPro" id="IPR003593">
    <property type="entry name" value="AAA+_ATPase"/>
</dbReference>
<accession>A0ABY4CJN6</accession>
<keyword evidence="1" id="KW-0813">Transport</keyword>
<dbReference type="InterPro" id="IPR027417">
    <property type="entry name" value="P-loop_NTPase"/>
</dbReference>
<organism evidence="5 6">
    <name type="scientific">Fodinisporobacter ferrooxydans</name>
    <dbReference type="NCBI Taxonomy" id="2901836"/>
    <lineage>
        <taxon>Bacteria</taxon>
        <taxon>Bacillati</taxon>
        <taxon>Bacillota</taxon>
        <taxon>Bacilli</taxon>
        <taxon>Bacillales</taxon>
        <taxon>Alicyclobacillaceae</taxon>
        <taxon>Fodinisporobacter</taxon>
    </lineage>
</organism>
<dbReference type="SUPFAM" id="SSF50331">
    <property type="entry name" value="MOP-like"/>
    <property type="match status" value="1"/>
</dbReference>
<keyword evidence="2" id="KW-0547">Nucleotide-binding</keyword>
<evidence type="ECO:0000256" key="3">
    <source>
        <dbReference type="ARBA" id="ARBA00022840"/>
    </source>
</evidence>
<keyword evidence="3 5" id="KW-0067">ATP-binding</keyword>
<dbReference type="InterPro" id="IPR017871">
    <property type="entry name" value="ABC_transporter-like_CS"/>
</dbReference>
<dbReference type="RefSeq" id="WP_347437307.1">
    <property type="nucleotide sequence ID" value="NZ_CP089291.1"/>
</dbReference>
<dbReference type="InterPro" id="IPR008995">
    <property type="entry name" value="Mo/tungstate-bd_C_term_dom"/>
</dbReference>
<feature type="domain" description="ABC transporter" evidence="4">
    <location>
        <begin position="15"/>
        <end position="245"/>
    </location>
</feature>
<dbReference type="Gene3D" id="3.40.50.300">
    <property type="entry name" value="P-loop containing nucleotide triphosphate hydrolases"/>
    <property type="match status" value="1"/>
</dbReference>
<dbReference type="Proteomes" id="UP000830167">
    <property type="component" value="Chromosome"/>
</dbReference>
<evidence type="ECO:0000259" key="4">
    <source>
        <dbReference type="PROSITE" id="PS50893"/>
    </source>
</evidence>
<dbReference type="PROSITE" id="PS50893">
    <property type="entry name" value="ABC_TRANSPORTER_2"/>
    <property type="match status" value="1"/>
</dbReference>
<dbReference type="InterPro" id="IPR050093">
    <property type="entry name" value="ABC_SmlMolc_Importer"/>
</dbReference>
<protein>
    <submittedName>
        <fullName evidence="5">ABC transporter ATP-binding protein</fullName>
    </submittedName>
</protein>
<name>A0ABY4CJN6_9BACL</name>
<reference evidence="5" key="1">
    <citation type="submission" date="2021-12" db="EMBL/GenBank/DDBJ databases">
        <title>Alicyclobacillaceae gen. nov., sp. nov., isolated from chalcocite enrichment system.</title>
        <authorList>
            <person name="Jiang Z."/>
        </authorList>
    </citation>
    <scope>NUCLEOTIDE SEQUENCE</scope>
    <source>
        <strain evidence="5">MYW30-H2</strain>
    </source>
</reference>
<dbReference type="Gene3D" id="2.40.50.100">
    <property type="match status" value="1"/>
</dbReference>
<dbReference type="SMART" id="SM00382">
    <property type="entry name" value="AAA"/>
    <property type="match status" value="1"/>
</dbReference>
<dbReference type="InterPro" id="IPR003439">
    <property type="entry name" value="ABC_transporter-like_ATP-bd"/>
</dbReference>
<keyword evidence="6" id="KW-1185">Reference proteome</keyword>